<dbReference type="AlphaFoldDB" id="A0A6V7QKH7"/>
<feature type="region of interest" description="Disordered" evidence="1">
    <location>
        <begin position="1"/>
        <end position="26"/>
    </location>
</feature>
<proteinExistence type="predicted"/>
<organism evidence="2">
    <name type="scientific">Ananas comosus var. bracteatus</name>
    <name type="common">red pineapple</name>
    <dbReference type="NCBI Taxonomy" id="296719"/>
    <lineage>
        <taxon>Eukaryota</taxon>
        <taxon>Viridiplantae</taxon>
        <taxon>Streptophyta</taxon>
        <taxon>Embryophyta</taxon>
        <taxon>Tracheophyta</taxon>
        <taxon>Spermatophyta</taxon>
        <taxon>Magnoliopsida</taxon>
        <taxon>Liliopsida</taxon>
        <taxon>Poales</taxon>
        <taxon>Bromeliaceae</taxon>
        <taxon>Bromelioideae</taxon>
        <taxon>Ananas</taxon>
    </lineage>
</organism>
<dbReference type="EMBL" id="LR862136">
    <property type="protein sequence ID" value="CAD1843407.1"/>
    <property type="molecule type" value="Genomic_DNA"/>
</dbReference>
<evidence type="ECO:0000313" key="2">
    <source>
        <dbReference type="EMBL" id="CAD1843407.1"/>
    </source>
</evidence>
<reference evidence="2" key="1">
    <citation type="submission" date="2020-07" db="EMBL/GenBank/DDBJ databases">
        <authorList>
            <person name="Lin J."/>
        </authorList>
    </citation>
    <scope>NUCLEOTIDE SEQUENCE</scope>
</reference>
<protein>
    <submittedName>
        <fullName evidence="2">Uncharacterized protein</fullName>
    </submittedName>
</protein>
<accession>A0A6V7QKH7</accession>
<evidence type="ECO:0000256" key="1">
    <source>
        <dbReference type="SAM" id="MobiDB-lite"/>
    </source>
</evidence>
<name>A0A6V7QKH7_ANACO</name>
<sequence length="148" mass="16404">MAASRGATTVWRRARPPRGRARERPDAHRLVAGVAELAMKLLRGEEAAHGGAPEARQCRSPRALALRRRRAPFSRGEGRVGSGWRGSGLEDPLTLLQAPDLRVVAICLLLRRRFCSFPVSSVTTGQADPEESQELPLNQIPEMWWSFV</sequence>
<gene>
    <name evidence="2" type="ORF">CB5_LOCUS26618</name>
</gene>